<gene>
    <name evidence="9" type="ORF">EGM88_08470</name>
</gene>
<reference evidence="9 10" key="1">
    <citation type="submission" date="2018-11" db="EMBL/GenBank/DDBJ databases">
        <title>Aureibaculum marinum gen. nov., sp. nov., a member of the family Flavobacteriaceae isolated from the Bohai Sea.</title>
        <authorList>
            <person name="Ji X."/>
        </authorList>
    </citation>
    <scope>NUCLEOTIDE SEQUENCE [LARGE SCALE GENOMIC DNA]</scope>
    <source>
        <strain evidence="9 10">BH-SD17</strain>
    </source>
</reference>
<evidence type="ECO:0000313" key="10">
    <source>
        <dbReference type="Proteomes" id="UP000270856"/>
    </source>
</evidence>
<dbReference type="AlphaFoldDB" id="A0A3N4NMH5"/>
<evidence type="ECO:0000256" key="4">
    <source>
        <dbReference type="ARBA" id="ARBA00022692"/>
    </source>
</evidence>
<dbReference type="InterPro" id="IPR003362">
    <property type="entry name" value="Bact_transf"/>
</dbReference>
<feature type="transmembrane region" description="Helical" evidence="7">
    <location>
        <begin position="38"/>
        <end position="57"/>
    </location>
</feature>
<dbReference type="InterPro" id="IPR017475">
    <property type="entry name" value="EPS_sugar_tfrase"/>
</dbReference>
<organism evidence="9 10">
    <name type="scientific">Aureibaculum marinum</name>
    <dbReference type="NCBI Taxonomy" id="2487930"/>
    <lineage>
        <taxon>Bacteria</taxon>
        <taxon>Pseudomonadati</taxon>
        <taxon>Bacteroidota</taxon>
        <taxon>Flavobacteriia</taxon>
        <taxon>Flavobacteriales</taxon>
        <taxon>Flavobacteriaceae</taxon>
        <taxon>Aureibaculum</taxon>
    </lineage>
</organism>
<comment type="subcellular location">
    <subcellularLocation>
        <location evidence="1">Membrane</location>
        <topology evidence="1">Multi-pass membrane protein</topology>
    </subcellularLocation>
</comment>
<dbReference type="EMBL" id="RPFJ01000010">
    <property type="protein sequence ID" value="RPD97514.1"/>
    <property type="molecule type" value="Genomic_DNA"/>
</dbReference>
<dbReference type="RefSeq" id="WP_123897543.1">
    <property type="nucleotide sequence ID" value="NZ_RPFJ01000010.1"/>
</dbReference>
<proteinExistence type="inferred from homology"/>
<dbReference type="EC" id="2.7.8.31" evidence="9"/>
<evidence type="ECO:0000256" key="6">
    <source>
        <dbReference type="ARBA" id="ARBA00023136"/>
    </source>
</evidence>
<feature type="transmembrane region" description="Helical" evidence="7">
    <location>
        <begin position="266"/>
        <end position="288"/>
    </location>
</feature>
<feature type="transmembrane region" description="Helical" evidence="7">
    <location>
        <begin position="12"/>
        <end position="32"/>
    </location>
</feature>
<dbReference type="Pfam" id="PF02397">
    <property type="entry name" value="Bac_transf"/>
    <property type="match status" value="1"/>
</dbReference>
<dbReference type="GO" id="GO:0016020">
    <property type="term" value="C:membrane"/>
    <property type="evidence" value="ECO:0007669"/>
    <property type="project" value="UniProtKB-SubCell"/>
</dbReference>
<name>A0A3N4NMH5_9FLAO</name>
<evidence type="ECO:0000256" key="2">
    <source>
        <dbReference type="ARBA" id="ARBA00006464"/>
    </source>
</evidence>
<keyword evidence="4 7" id="KW-0812">Transmembrane</keyword>
<keyword evidence="6 7" id="KW-0472">Membrane</keyword>
<dbReference type="NCBIfam" id="TIGR03023">
    <property type="entry name" value="WcaJ_sugtrans"/>
    <property type="match status" value="1"/>
</dbReference>
<keyword evidence="5 7" id="KW-1133">Transmembrane helix</keyword>
<comment type="caution">
    <text evidence="9">The sequence shown here is derived from an EMBL/GenBank/DDBJ whole genome shotgun (WGS) entry which is preliminary data.</text>
</comment>
<dbReference type="PANTHER" id="PTHR30576:SF0">
    <property type="entry name" value="UNDECAPRENYL-PHOSPHATE N-ACETYLGALACTOSAMINYL 1-PHOSPHATE TRANSFERASE-RELATED"/>
    <property type="match status" value="1"/>
</dbReference>
<dbReference type="InterPro" id="IPR017473">
    <property type="entry name" value="Undecaprenyl-P_gluc_Ptfrase"/>
</dbReference>
<sequence>MSLQKKRYSKFIRPISVLVHLVILNGVLYYFFRDKFELYHVAYINVGWLLISYYTKFYSLHRLLKAPKVITRFLSQIIIFTLAYFAYINIFRINISILFHVKVLSIIYLAIALFRVSFLYALKKYRIGGGNYRKVVVIGENENVKSIIKFLNDRSEYGYRFIGYFSNTCSNQDNFLGKIDEAFEFISNEGIHELYCSTTELSQQQIKEFIDFADNNLIIFKLIPDVKDVFSKEMVLEYFDYTPVLSLRKLPFDKPIVKYFKRGFDIVFALFIIIFLLSWLIPVMFVIIKLESKGPLFFKQERDGLGGHVFYCYKFRSMRINQEANTMQVCKDDKRITKVGKFIRRTSIDELPQFFNVLLDDMSVVGPRPHMLVHTKKYAKEIDKYMVRHFVKPGITGLAQVRGYRGEIKNKIDMENRIRLDIYYIENWSFFLDLKIIFQTILNLFRTEEKAY</sequence>
<evidence type="ECO:0000313" key="9">
    <source>
        <dbReference type="EMBL" id="RPD97514.1"/>
    </source>
</evidence>
<feature type="transmembrane region" description="Helical" evidence="7">
    <location>
        <begin position="69"/>
        <end position="91"/>
    </location>
</feature>
<dbReference type="NCBIfam" id="TIGR03025">
    <property type="entry name" value="EPS_sugtrans"/>
    <property type="match status" value="1"/>
</dbReference>
<dbReference type="PANTHER" id="PTHR30576">
    <property type="entry name" value="COLANIC BIOSYNTHESIS UDP-GLUCOSE LIPID CARRIER TRANSFERASE"/>
    <property type="match status" value="1"/>
</dbReference>
<feature type="domain" description="Bacterial sugar transferase" evidence="8">
    <location>
        <begin position="261"/>
        <end position="445"/>
    </location>
</feature>
<accession>A0A3N4NMH5</accession>
<evidence type="ECO:0000256" key="5">
    <source>
        <dbReference type="ARBA" id="ARBA00022989"/>
    </source>
</evidence>
<dbReference type="OrthoDB" id="9808602at2"/>
<dbReference type="Proteomes" id="UP000270856">
    <property type="component" value="Unassembled WGS sequence"/>
</dbReference>
<evidence type="ECO:0000256" key="1">
    <source>
        <dbReference type="ARBA" id="ARBA00004141"/>
    </source>
</evidence>
<dbReference type="GO" id="GO:0089702">
    <property type="term" value="F:undecaprenyl-phosphate glucose phosphotransferase activity"/>
    <property type="evidence" value="ECO:0007669"/>
    <property type="project" value="UniProtKB-EC"/>
</dbReference>
<feature type="transmembrane region" description="Helical" evidence="7">
    <location>
        <begin position="97"/>
        <end position="122"/>
    </location>
</feature>
<keyword evidence="3 9" id="KW-0808">Transferase</keyword>
<evidence type="ECO:0000259" key="8">
    <source>
        <dbReference type="Pfam" id="PF02397"/>
    </source>
</evidence>
<dbReference type="Gene3D" id="3.40.50.720">
    <property type="entry name" value="NAD(P)-binding Rossmann-like Domain"/>
    <property type="match status" value="1"/>
</dbReference>
<keyword evidence="10" id="KW-1185">Reference proteome</keyword>
<protein>
    <submittedName>
        <fullName evidence="9">Undecaprenyl-phosphate glucose phosphotransferase</fullName>
        <ecNumber evidence="9">2.7.8.31</ecNumber>
    </submittedName>
</protein>
<dbReference type="Pfam" id="PF13727">
    <property type="entry name" value="CoA_binding_3"/>
    <property type="match status" value="1"/>
</dbReference>
<evidence type="ECO:0000256" key="7">
    <source>
        <dbReference type="SAM" id="Phobius"/>
    </source>
</evidence>
<evidence type="ECO:0000256" key="3">
    <source>
        <dbReference type="ARBA" id="ARBA00022679"/>
    </source>
</evidence>
<comment type="similarity">
    <text evidence="2">Belongs to the bacterial sugar transferase family.</text>
</comment>